<comment type="caution">
    <text evidence="2">The sequence shown here is derived from an EMBL/GenBank/DDBJ whole genome shotgun (WGS) entry which is preliminary data.</text>
</comment>
<dbReference type="RefSeq" id="WP_102072672.1">
    <property type="nucleotide sequence ID" value="NZ_PDNW01000002.1"/>
</dbReference>
<proteinExistence type="predicted"/>
<evidence type="ECO:0000313" key="3">
    <source>
        <dbReference type="Proteomes" id="UP000234190"/>
    </source>
</evidence>
<sequence>MKTPDPNAKAPRPAHISSEDERRPDMDHPPPSTTSTGFDRATAAADNEARTGQVPGPDDFAATQAEGTADDPQTERLKHGAASDGRDADDAAGTEVRRK</sequence>
<feature type="compositionally biased region" description="Basic and acidic residues" evidence="1">
    <location>
        <begin position="17"/>
        <end position="28"/>
    </location>
</feature>
<evidence type="ECO:0000313" key="2">
    <source>
        <dbReference type="EMBL" id="PLC51352.1"/>
    </source>
</evidence>
<keyword evidence="3" id="KW-1185">Reference proteome</keyword>
<evidence type="ECO:0000256" key="1">
    <source>
        <dbReference type="SAM" id="MobiDB-lite"/>
    </source>
</evidence>
<dbReference type="EMBL" id="PDNW01000002">
    <property type="protein sequence ID" value="PLC51352.1"/>
    <property type="molecule type" value="Genomic_DNA"/>
</dbReference>
<protein>
    <submittedName>
        <fullName evidence="2">Uncharacterized protein</fullName>
    </submittedName>
</protein>
<gene>
    <name evidence="2" type="ORF">CR159_03795</name>
</gene>
<name>A0A2N4U8K3_9BURK</name>
<reference evidence="2 3" key="1">
    <citation type="submission" date="2017-10" db="EMBL/GenBank/DDBJ databases">
        <title>Two draft genome sequences of Pusillimonas sp. strains isolated from a nitrate- and radionuclide-contaminated groundwater in Russia.</title>
        <authorList>
            <person name="Grouzdev D.S."/>
            <person name="Tourova T.P."/>
            <person name="Goeva M.A."/>
            <person name="Babich T.L."/>
            <person name="Sokolova D.S."/>
            <person name="Abdullin R."/>
            <person name="Poltaraus A.B."/>
            <person name="Toshchakov S.V."/>
            <person name="Nazina T.N."/>
        </authorList>
    </citation>
    <scope>NUCLEOTIDE SEQUENCE [LARGE SCALE GENOMIC DNA]</scope>
    <source>
        <strain evidence="2 3">JR1/69-3-13</strain>
    </source>
</reference>
<feature type="region of interest" description="Disordered" evidence="1">
    <location>
        <begin position="1"/>
        <end position="99"/>
    </location>
</feature>
<dbReference type="OrthoDB" id="8686589at2"/>
<dbReference type="AlphaFoldDB" id="A0A2N4U8K3"/>
<organism evidence="2 3">
    <name type="scientific">Pollutimonas subterranea</name>
    <dbReference type="NCBI Taxonomy" id="2045210"/>
    <lineage>
        <taxon>Bacteria</taxon>
        <taxon>Pseudomonadati</taxon>
        <taxon>Pseudomonadota</taxon>
        <taxon>Betaproteobacteria</taxon>
        <taxon>Burkholderiales</taxon>
        <taxon>Alcaligenaceae</taxon>
        <taxon>Pollutimonas</taxon>
    </lineage>
</organism>
<accession>A0A2N4U8K3</accession>
<dbReference type="Proteomes" id="UP000234190">
    <property type="component" value="Unassembled WGS sequence"/>
</dbReference>